<evidence type="ECO:0000313" key="9">
    <source>
        <dbReference type="Proteomes" id="UP000070226"/>
    </source>
</evidence>
<dbReference type="PANTHER" id="PTHR35795:SF1">
    <property type="entry name" value="BIS(5'-NUCLEOSYL)-TETRAPHOSPHATASE, SYMMETRICAL"/>
    <property type="match status" value="1"/>
</dbReference>
<dbReference type="InterPro" id="IPR051094">
    <property type="entry name" value="Diverse_Catalytic_Enzymes"/>
</dbReference>
<dbReference type="PANTHER" id="PTHR35795">
    <property type="entry name" value="SLR1885 PROTEIN"/>
    <property type="match status" value="1"/>
</dbReference>
<dbReference type="STRING" id="39777.B7L28_03925"/>
<sequence length="190" mass="20949">MDIQQIETDLSYKLSKKRFIHTLGVVESAIYLAKKYGANVEDARLAAMLHDCAKELPLLEMQDLVADLACDVDMLHSGALLHGLAGMVLANTHYGITNREVLEAIRVHTTGKVGMSKLDKVIFLADYIEPNRNFPGVNDIRAAAEQSLDAGVLCGFDMTIRHLIDSDDTIYPLTIISRNDLIQHMKKGGA</sequence>
<dbReference type="PATRIC" id="fig|39777.7.peg.638"/>
<comment type="caution">
    <text evidence="8">The sequence shown here is derived from an EMBL/GenBank/DDBJ whole genome shotgun (WGS) entry which is preliminary data.</text>
</comment>
<organism evidence="8">
    <name type="scientific">Veillonella atypica</name>
    <dbReference type="NCBI Taxonomy" id="39777"/>
    <lineage>
        <taxon>Bacteria</taxon>
        <taxon>Bacillati</taxon>
        <taxon>Bacillota</taxon>
        <taxon>Negativicutes</taxon>
        <taxon>Veillonellales</taxon>
        <taxon>Veillonellaceae</taxon>
        <taxon>Veillonella</taxon>
    </lineage>
</organism>
<dbReference type="GO" id="GO:0008803">
    <property type="term" value="F:bis(5'-nucleosyl)-tetraphosphatase (symmetrical) activity"/>
    <property type="evidence" value="ECO:0007669"/>
    <property type="project" value="UniProtKB-EC"/>
</dbReference>
<keyword evidence="4 8" id="KW-0378">Hydrolase</keyword>
<keyword evidence="5" id="KW-0408">Iron</keyword>
<dbReference type="GO" id="GO:0000166">
    <property type="term" value="F:nucleotide binding"/>
    <property type="evidence" value="ECO:0007669"/>
    <property type="project" value="UniProtKB-KW"/>
</dbReference>
<evidence type="ECO:0000313" key="8">
    <source>
        <dbReference type="EMBL" id="KXA64985.1"/>
    </source>
</evidence>
<dbReference type="CDD" id="cd00077">
    <property type="entry name" value="HDc"/>
    <property type="match status" value="1"/>
</dbReference>
<gene>
    <name evidence="8" type="ORF">HMPREF3233_00650</name>
</gene>
<name>A0A133S5M2_9FIRM</name>
<evidence type="ECO:0000259" key="7">
    <source>
        <dbReference type="PROSITE" id="PS51831"/>
    </source>
</evidence>
<dbReference type="Proteomes" id="UP000070226">
    <property type="component" value="Unassembled WGS sequence"/>
</dbReference>
<dbReference type="Pfam" id="PF01966">
    <property type="entry name" value="HD"/>
    <property type="match status" value="1"/>
</dbReference>
<dbReference type="SUPFAM" id="SSF109604">
    <property type="entry name" value="HD-domain/PDEase-like"/>
    <property type="match status" value="1"/>
</dbReference>
<dbReference type="EMBL" id="LRQT01000014">
    <property type="protein sequence ID" value="KXA64985.1"/>
    <property type="molecule type" value="Genomic_DNA"/>
</dbReference>
<reference evidence="8 9" key="1">
    <citation type="submission" date="2016-01" db="EMBL/GenBank/DDBJ databases">
        <authorList>
            <person name="Oliw E.H."/>
        </authorList>
    </citation>
    <scope>NUCLEOTIDE SEQUENCE [LARGE SCALE GENOMIC DNA]</scope>
    <source>
        <strain evidence="8 9">CMW7756B</strain>
    </source>
</reference>
<dbReference type="EC" id="3.6.1.41" evidence="1"/>
<dbReference type="InterPro" id="IPR006674">
    <property type="entry name" value="HD_domain"/>
</dbReference>
<dbReference type="PROSITE" id="PS51831">
    <property type="entry name" value="HD"/>
    <property type="match status" value="1"/>
</dbReference>
<keyword evidence="2" id="KW-0479">Metal-binding</keyword>
<dbReference type="NCBIfam" id="TIGR00488">
    <property type="entry name" value="bis(5'-nucleosyl)-tetraphosphatase (symmetrical) YqeK"/>
    <property type="match status" value="1"/>
</dbReference>
<dbReference type="GO" id="GO:0046872">
    <property type="term" value="F:metal ion binding"/>
    <property type="evidence" value="ECO:0007669"/>
    <property type="project" value="UniProtKB-KW"/>
</dbReference>
<dbReference type="Gene3D" id="1.10.3210.10">
    <property type="entry name" value="Hypothetical protein af1432"/>
    <property type="match status" value="1"/>
</dbReference>
<feature type="domain" description="HD" evidence="7">
    <location>
        <begin position="18"/>
        <end position="131"/>
    </location>
</feature>
<evidence type="ECO:0000256" key="6">
    <source>
        <dbReference type="ARBA" id="ARBA00049417"/>
    </source>
</evidence>
<proteinExistence type="predicted"/>
<protein>
    <recommendedName>
        <fullName evidence="1">bis(5'-nucleosyl)-tetraphosphatase (symmetrical)</fullName>
        <ecNumber evidence="1">3.6.1.41</ecNumber>
    </recommendedName>
</protein>
<dbReference type="RefSeq" id="WP_060807371.1">
    <property type="nucleotide sequence ID" value="NZ_DBFVQV010000001.1"/>
</dbReference>
<comment type="catalytic activity">
    <reaction evidence="6">
        <text>P(1),P(4)-bis(5'-adenosyl) tetraphosphate + H2O = 2 ADP + 2 H(+)</text>
        <dbReference type="Rhea" id="RHEA:24252"/>
        <dbReference type="ChEBI" id="CHEBI:15377"/>
        <dbReference type="ChEBI" id="CHEBI:15378"/>
        <dbReference type="ChEBI" id="CHEBI:58141"/>
        <dbReference type="ChEBI" id="CHEBI:456216"/>
        <dbReference type="EC" id="3.6.1.41"/>
    </reaction>
</comment>
<accession>A0A133S5M2</accession>
<evidence type="ECO:0000256" key="5">
    <source>
        <dbReference type="ARBA" id="ARBA00023004"/>
    </source>
</evidence>
<evidence type="ECO:0000256" key="1">
    <source>
        <dbReference type="ARBA" id="ARBA00012506"/>
    </source>
</evidence>
<evidence type="ECO:0000256" key="2">
    <source>
        <dbReference type="ARBA" id="ARBA00022723"/>
    </source>
</evidence>
<keyword evidence="3" id="KW-0547">Nucleotide-binding</keyword>
<evidence type="ECO:0000256" key="3">
    <source>
        <dbReference type="ARBA" id="ARBA00022741"/>
    </source>
</evidence>
<dbReference type="InterPro" id="IPR005249">
    <property type="entry name" value="YqeK"/>
</dbReference>
<dbReference type="AlphaFoldDB" id="A0A133S5M2"/>
<evidence type="ECO:0000256" key="4">
    <source>
        <dbReference type="ARBA" id="ARBA00022801"/>
    </source>
</evidence>
<dbReference type="SMART" id="SM00471">
    <property type="entry name" value="HDc"/>
    <property type="match status" value="1"/>
</dbReference>
<dbReference type="InterPro" id="IPR003607">
    <property type="entry name" value="HD/PDEase_dom"/>
</dbReference>